<protein>
    <recommendedName>
        <fullName evidence="1">N-acetyltransferase domain-containing protein</fullName>
    </recommendedName>
</protein>
<dbReference type="RefSeq" id="WP_141132457.1">
    <property type="nucleotide sequence ID" value="NZ_SUPU01000019.1"/>
</dbReference>
<dbReference type="AlphaFoldDB" id="A0A3S5B3L1"/>
<proteinExistence type="predicted"/>
<dbReference type="InterPro" id="IPR016181">
    <property type="entry name" value="Acyl_CoA_acyltransferase"/>
</dbReference>
<organism evidence="2 3">
    <name type="scientific">Serratia fonticola</name>
    <dbReference type="NCBI Taxonomy" id="47917"/>
    <lineage>
        <taxon>Bacteria</taxon>
        <taxon>Pseudomonadati</taxon>
        <taxon>Pseudomonadota</taxon>
        <taxon>Gammaproteobacteria</taxon>
        <taxon>Enterobacterales</taxon>
        <taxon>Yersiniaceae</taxon>
        <taxon>Serratia</taxon>
    </lineage>
</organism>
<dbReference type="PANTHER" id="PTHR43792:SF1">
    <property type="entry name" value="N-ACETYLTRANSFERASE DOMAIN-CONTAINING PROTEIN"/>
    <property type="match status" value="1"/>
</dbReference>
<sequence length="157" mass="17984">MDIVFKRLSDIDRSEIIALNTNPLVLRQMPLGDSSFGDAECLEWVTGKESQWDEYGYGPWAFTVSDKFVGWGGLQYENGDADLALVLHPDHWGLGKKIYDKILAYAFDELGLKSITILLPPTRLKIKAIFRLGFQFDGDIEYDGVHFIRYRLHSPQR</sequence>
<evidence type="ECO:0000259" key="1">
    <source>
        <dbReference type="PROSITE" id="PS51186"/>
    </source>
</evidence>
<dbReference type="GO" id="GO:0016747">
    <property type="term" value="F:acyltransferase activity, transferring groups other than amino-acyl groups"/>
    <property type="evidence" value="ECO:0007669"/>
    <property type="project" value="InterPro"/>
</dbReference>
<accession>A0A3S5B3L1</accession>
<reference evidence="2 3" key="1">
    <citation type="submission" date="2018-12" db="EMBL/GenBank/DDBJ databases">
        <authorList>
            <consortium name="Pathogen Informatics"/>
        </authorList>
    </citation>
    <scope>NUCLEOTIDE SEQUENCE [LARGE SCALE GENOMIC DNA]</scope>
    <source>
        <strain evidence="2 3">NCTC13193</strain>
    </source>
</reference>
<dbReference type="Pfam" id="PF13302">
    <property type="entry name" value="Acetyltransf_3"/>
    <property type="match status" value="1"/>
</dbReference>
<feature type="domain" description="N-acetyltransferase" evidence="1">
    <location>
        <begin position="3"/>
        <end position="155"/>
    </location>
</feature>
<dbReference type="InterPro" id="IPR051531">
    <property type="entry name" value="N-acetyltransferase"/>
</dbReference>
<dbReference type="InterPro" id="IPR000182">
    <property type="entry name" value="GNAT_dom"/>
</dbReference>
<dbReference type="PROSITE" id="PS51186">
    <property type="entry name" value="GNAT"/>
    <property type="match status" value="1"/>
</dbReference>
<evidence type="ECO:0000313" key="3">
    <source>
        <dbReference type="Proteomes" id="UP000270487"/>
    </source>
</evidence>
<dbReference type="SUPFAM" id="SSF55729">
    <property type="entry name" value="Acyl-CoA N-acyltransferases (Nat)"/>
    <property type="match status" value="1"/>
</dbReference>
<evidence type="ECO:0000313" key="2">
    <source>
        <dbReference type="EMBL" id="VEI72094.1"/>
    </source>
</evidence>
<gene>
    <name evidence="2" type="ORF">NCTC13193_03565</name>
</gene>
<dbReference type="EMBL" id="LR134492">
    <property type="protein sequence ID" value="VEI72094.1"/>
    <property type="molecule type" value="Genomic_DNA"/>
</dbReference>
<name>A0A3S5B3L1_SERFO</name>
<dbReference type="Gene3D" id="3.40.630.30">
    <property type="match status" value="1"/>
</dbReference>
<dbReference type="Proteomes" id="UP000270487">
    <property type="component" value="Chromosome"/>
</dbReference>
<dbReference type="PANTHER" id="PTHR43792">
    <property type="entry name" value="GNAT FAMILY, PUTATIVE (AFU_ORTHOLOGUE AFUA_3G00765)-RELATED-RELATED"/>
    <property type="match status" value="1"/>
</dbReference>